<dbReference type="GO" id="GO:0016020">
    <property type="term" value="C:membrane"/>
    <property type="evidence" value="ECO:0007669"/>
    <property type="project" value="InterPro"/>
</dbReference>
<keyword evidence="7" id="KW-1185">Reference proteome</keyword>
<name>A0A4R2PTJ5_RHOSA</name>
<dbReference type="SUPFAM" id="SSF53955">
    <property type="entry name" value="Lysozyme-like"/>
    <property type="match status" value="1"/>
</dbReference>
<dbReference type="PANTHER" id="PTHR37423:SF2">
    <property type="entry name" value="MEMBRANE-BOUND LYTIC MUREIN TRANSGLYCOSYLASE C"/>
    <property type="match status" value="1"/>
</dbReference>
<dbReference type="PROSITE" id="PS00922">
    <property type="entry name" value="TRANSGLYCOSYLASE"/>
    <property type="match status" value="1"/>
</dbReference>
<dbReference type="CDD" id="cd13401">
    <property type="entry name" value="Slt70-like"/>
    <property type="match status" value="1"/>
</dbReference>
<evidence type="ECO:0000256" key="4">
    <source>
        <dbReference type="SAM" id="MobiDB-lite"/>
    </source>
</evidence>
<dbReference type="InterPro" id="IPR023346">
    <property type="entry name" value="Lysozyme-like_dom_sf"/>
</dbReference>
<proteinExistence type="inferred from homology"/>
<evidence type="ECO:0000313" key="6">
    <source>
        <dbReference type="EMBL" id="TCP38454.1"/>
    </source>
</evidence>
<accession>A0A4R2PTJ5</accession>
<evidence type="ECO:0000256" key="3">
    <source>
        <dbReference type="ARBA" id="ARBA00022729"/>
    </source>
</evidence>
<dbReference type="InParanoid" id="A0A4R2PTJ5"/>
<dbReference type="InterPro" id="IPR008939">
    <property type="entry name" value="Lytic_TGlycosylase_superhlx_U"/>
</dbReference>
<evidence type="ECO:0000313" key="7">
    <source>
        <dbReference type="Proteomes" id="UP000295399"/>
    </source>
</evidence>
<dbReference type="SUPFAM" id="SSF48435">
    <property type="entry name" value="Bacterial muramidases"/>
    <property type="match status" value="1"/>
</dbReference>
<keyword evidence="3" id="KW-0732">Signal</keyword>
<dbReference type="InterPro" id="IPR008258">
    <property type="entry name" value="Transglycosylase_SLT_dom_1"/>
</dbReference>
<dbReference type="GO" id="GO:0042597">
    <property type="term" value="C:periplasmic space"/>
    <property type="evidence" value="ECO:0007669"/>
    <property type="project" value="InterPro"/>
</dbReference>
<dbReference type="GO" id="GO:0000270">
    <property type="term" value="P:peptidoglycan metabolic process"/>
    <property type="evidence" value="ECO:0007669"/>
    <property type="project" value="InterPro"/>
</dbReference>
<feature type="domain" description="Transglycosylase SLT" evidence="5">
    <location>
        <begin position="582"/>
        <end position="681"/>
    </location>
</feature>
<dbReference type="Proteomes" id="UP000295399">
    <property type="component" value="Unassembled WGS sequence"/>
</dbReference>
<dbReference type="Gene3D" id="1.10.530.10">
    <property type="match status" value="1"/>
</dbReference>
<dbReference type="Gene3D" id="1.25.20.10">
    <property type="entry name" value="Bacterial muramidases"/>
    <property type="match status" value="1"/>
</dbReference>
<gene>
    <name evidence="6" type="ORF">EV659_101358</name>
</gene>
<feature type="region of interest" description="Disordered" evidence="4">
    <location>
        <begin position="63"/>
        <end position="82"/>
    </location>
</feature>
<dbReference type="GO" id="GO:0004553">
    <property type="term" value="F:hydrolase activity, hydrolyzing O-glycosyl compounds"/>
    <property type="evidence" value="ECO:0007669"/>
    <property type="project" value="InterPro"/>
</dbReference>
<reference evidence="6 7" key="1">
    <citation type="submission" date="2019-03" db="EMBL/GenBank/DDBJ databases">
        <title>Genomic Encyclopedia of Type Strains, Phase IV (KMG-IV): sequencing the most valuable type-strain genomes for metagenomic binning, comparative biology and taxonomic classification.</title>
        <authorList>
            <person name="Goeker M."/>
        </authorList>
    </citation>
    <scope>NUCLEOTIDE SEQUENCE [LARGE SCALE GENOMIC DNA]</scope>
    <source>
        <strain evidence="6 7">DSM 2132</strain>
    </source>
</reference>
<dbReference type="PANTHER" id="PTHR37423">
    <property type="entry name" value="SOLUBLE LYTIC MUREIN TRANSGLYCOSYLASE-RELATED"/>
    <property type="match status" value="1"/>
</dbReference>
<dbReference type="InterPro" id="IPR000189">
    <property type="entry name" value="Transglyc_AS"/>
</dbReference>
<comment type="similarity">
    <text evidence="1">Belongs to the transglycosylase Slt family.</text>
</comment>
<evidence type="ECO:0000259" key="5">
    <source>
        <dbReference type="Pfam" id="PF01464"/>
    </source>
</evidence>
<evidence type="ECO:0000256" key="1">
    <source>
        <dbReference type="ARBA" id="ARBA00007734"/>
    </source>
</evidence>
<organism evidence="6 7">
    <name type="scientific">Rhodothalassium salexigens DSM 2132</name>
    <dbReference type="NCBI Taxonomy" id="1188247"/>
    <lineage>
        <taxon>Bacteria</taxon>
        <taxon>Pseudomonadati</taxon>
        <taxon>Pseudomonadota</taxon>
        <taxon>Alphaproteobacteria</taxon>
        <taxon>Rhodothalassiales</taxon>
        <taxon>Rhodothalassiaceae</taxon>
        <taxon>Rhodothalassium</taxon>
    </lineage>
</organism>
<comment type="similarity">
    <text evidence="2">Belongs to the virb1 family.</text>
</comment>
<dbReference type="EMBL" id="SLXO01000001">
    <property type="protein sequence ID" value="TCP38454.1"/>
    <property type="molecule type" value="Genomic_DNA"/>
</dbReference>
<protein>
    <submittedName>
        <fullName evidence="6">Soluble lytic murein transglycosylase</fullName>
    </submittedName>
</protein>
<comment type="caution">
    <text evidence="6">The sequence shown here is derived from an EMBL/GenBank/DDBJ whole genome shotgun (WGS) entry which is preliminary data.</text>
</comment>
<dbReference type="AlphaFoldDB" id="A0A4R2PTJ5"/>
<sequence>MNGRVFVVGVSALLWLMPLAPISPTASRPSPPNSAETGLVRTAAALIQPVRLTRTAQARPLSDTARGGLDVLPRRKPAPPERLMPTAHAAAFRDAFDHARAGRLTRARAAVAGLDYPALQTALTWMALRRAFAADFDTYQGFLANHPDWPSRNRILASAEAMVDGRVPLDQRLAWFGAHPPQTGRGRLAYAEALFEAGRPDDATPYLKAGWHSAPLTGAAQRRILARWGDRLSPADHQQRAHYWLWQRNRSQAYRISGQLSPDQRKLVQARLALIGFAPGVDARIAAVPEALLDHAGLVYDRAYWRRVKGKDDSARDLLLSADVDGADILRPSRWWQERHYQARQELKAGRYDTAYRLAAEHKLYGAIAPQTEIETLPEIDSTDVPRRLRAQIAEAEFLAGWLALRFLDRPGQAMDHFRRVYDMVNFPVSIARAGYWTGRAAEARGDPVSASLWYQRAAEHGAFFYGQLAASRLGQWPALANDGEAPVTDRDRAAFKADARVQAARYLAHLDEQVALRLLLSHMVETAATPGLRRLYLDLGPAIDRPDASLAAAKRLARTGRLVLDAAYPVIDVPDRHRPRLPLILAITRQESAFNAGAVSHAGAMGLMQLTPPTANLVARRLNRPFDRQRLVYDPTYNLDLGAAHVRSLLERYDGSIVLALGAYNAGGRPVGRWIDTYGDPRKPGVDVVDWIETIPYSETRNYIQRVMEAAVVYHARLSPGDGAAVSLDEMLHYGRPNAARPTLMR</sequence>
<evidence type="ECO:0000256" key="2">
    <source>
        <dbReference type="ARBA" id="ARBA00009387"/>
    </source>
</evidence>
<dbReference type="GO" id="GO:0008933">
    <property type="term" value="F:peptidoglycan lytic transglycosylase activity"/>
    <property type="evidence" value="ECO:0007669"/>
    <property type="project" value="InterPro"/>
</dbReference>
<dbReference type="Pfam" id="PF01464">
    <property type="entry name" value="SLT"/>
    <property type="match status" value="1"/>
</dbReference>